<organism evidence="2 3">
    <name type="scientific">Aquisalimonas asiatica</name>
    <dbReference type="NCBI Taxonomy" id="406100"/>
    <lineage>
        <taxon>Bacteria</taxon>
        <taxon>Pseudomonadati</taxon>
        <taxon>Pseudomonadota</taxon>
        <taxon>Gammaproteobacteria</taxon>
        <taxon>Chromatiales</taxon>
        <taxon>Ectothiorhodospiraceae</taxon>
        <taxon>Aquisalimonas</taxon>
    </lineage>
</organism>
<dbReference type="AlphaFoldDB" id="A0A1H8QV93"/>
<name>A0A1H8QV93_9GAMM</name>
<dbReference type="InterPro" id="IPR015947">
    <property type="entry name" value="PUA-like_sf"/>
</dbReference>
<dbReference type="OrthoDB" id="1850524at2"/>
<keyword evidence="3" id="KW-1185">Reference proteome</keyword>
<dbReference type="SUPFAM" id="SSF88697">
    <property type="entry name" value="PUA domain-like"/>
    <property type="match status" value="1"/>
</dbReference>
<dbReference type="EMBL" id="FOEG01000001">
    <property type="protein sequence ID" value="SEO57871.1"/>
    <property type="molecule type" value="Genomic_DNA"/>
</dbReference>
<reference evidence="2 3" key="1">
    <citation type="submission" date="2016-10" db="EMBL/GenBank/DDBJ databases">
        <authorList>
            <person name="de Groot N.N."/>
        </authorList>
    </citation>
    <scope>NUCLEOTIDE SEQUENCE [LARGE SCALE GENOMIC DNA]</scope>
    <source>
        <strain evidence="2 3">CGMCC 1.6291</strain>
    </source>
</reference>
<dbReference type="SMART" id="SM01022">
    <property type="entry name" value="ASCH"/>
    <property type="match status" value="1"/>
</dbReference>
<evidence type="ECO:0000259" key="1">
    <source>
        <dbReference type="SMART" id="SM01022"/>
    </source>
</evidence>
<gene>
    <name evidence="2" type="ORF">SAMN04488052_101799</name>
</gene>
<dbReference type="InterPro" id="IPR027417">
    <property type="entry name" value="P-loop_NTPase"/>
</dbReference>
<dbReference type="Gene3D" id="2.30.130.30">
    <property type="entry name" value="Hypothetical protein"/>
    <property type="match status" value="1"/>
</dbReference>
<dbReference type="Gene3D" id="3.40.50.300">
    <property type="entry name" value="P-loop containing nucleotide triphosphate hydrolases"/>
    <property type="match status" value="1"/>
</dbReference>
<dbReference type="InterPro" id="IPR007374">
    <property type="entry name" value="ASCH_domain"/>
</dbReference>
<dbReference type="SUPFAM" id="SSF52540">
    <property type="entry name" value="P-loop containing nucleoside triphosphate hydrolases"/>
    <property type="match status" value="1"/>
</dbReference>
<evidence type="ECO:0000313" key="3">
    <source>
        <dbReference type="Proteomes" id="UP000199657"/>
    </source>
</evidence>
<dbReference type="RefSeq" id="WP_091640092.1">
    <property type="nucleotide sequence ID" value="NZ_FOEG01000001.1"/>
</dbReference>
<protein>
    <submittedName>
        <fullName evidence="2">Predicted transcriptional regulator, contains an HTH and PUA-like domains</fullName>
    </submittedName>
</protein>
<sequence length="328" mass="35836">MSACSTVLISLRPRHAEKILSGEKRLEFRRVWATKPVSNIVIYVTAPVQRIVAVADVGRVHEGAPGRLWALAKEAGGGLLRRELYAYFKGRKTGYAIELANVRRCISPLNPWEVIRNFRPPQSFQYLTPMQRDIILQSLGSGTRGQVIFVAGIHGVGKTSLCAAIAGQEGMQHHSAGRIIRDEDAAALSGETKAVSNINHTQRLLVNGVNRIRQGERALLLDGHCALVNGSGQVEAIGQEVFDALDLAGIILVYDSPKRIYERLVARDSTSFTVATLTKLQSVEIAAADAIAQGLGIPIIRVRAADRASIEKVRARIWRELELKSSPV</sequence>
<feature type="domain" description="ASCH" evidence="1">
    <location>
        <begin position="9"/>
        <end position="103"/>
    </location>
</feature>
<dbReference type="Pfam" id="PF13207">
    <property type="entry name" value="AAA_17"/>
    <property type="match status" value="1"/>
</dbReference>
<accession>A0A1H8QV93</accession>
<dbReference type="Proteomes" id="UP000199657">
    <property type="component" value="Unassembled WGS sequence"/>
</dbReference>
<evidence type="ECO:0000313" key="2">
    <source>
        <dbReference type="EMBL" id="SEO57871.1"/>
    </source>
</evidence>
<proteinExistence type="predicted"/>